<evidence type="ECO:0000313" key="8">
    <source>
        <dbReference type="EMBL" id="GEN05934.1"/>
    </source>
</evidence>
<dbReference type="Gene3D" id="1.10.10.60">
    <property type="entry name" value="Homeodomain-like"/>
    <property type="match status" value="1"/>
</dbReference>
<dbReference type="EMBL" id="BJXR01000013">
    <property type="protein sequence ID" value="GEN05934.1"/>
    <property type="molecule type" value="Genomic_DNA"/>
</dbReference>
<evidence type="ECO:0000256" key="2">
    <source>
        <dbReference type="ARBA" id="ARBA00022491"/>
    </source>
</evidence>
<dbReference type="Proteomes" id="UP000321514">
    <property type="component" value="Unassembled WGS sequence"/>
</dbReference>
<dbReference type="InterPro" id="IPR050109">
    <property type="entry name" value="HTH-type_TetR-like_transc_reg"/>
</dbReference>
<dbReference type="PANTHER" id="PTHR30055">
    <property type="entry name" value="HTH-TYPE TRANSCRIPTIONAL REGULATOR RUTR"/>
    <property type="match status" value="1"/>
</dbReference>
<keyword evidence="5" id="KW-0804">Transcription</keyword>
<reference evidence="8 11" key="2">
    <citation type="submission" date="2019-07" db="EMBL/GenBank/DDBJ databases">
        <title>Whole genome shotgun sequence of Myxococcus fulvus NBRC 100333.</title>
        <authorList>
            <person name="Hosoyama A."/>
            <person name="Uohara A."/>
            <person name="Ohji S."/>
            <person name="Ichikawa N."/>
        </authorList>
    </citation>
    <scope>NUCLEOTIDE SEQUENCE [LARGE SCALE GENOMIC DNA]</scope>
    <source>
        <strain evidence="8 11">NBRC 100333</strain>
    </source>
</reference>
<evidence type="ECO:0000313" key="10">
    <source>
        <dbReference type="Proteomes" id="UP000183760"/>
    </source>
</evidence>
<dbReference type="InterPro" id="IPR004111">
    <property type="entry name" value="Repressor_TetR_C"/>
</dbReference>
<dbReference type="PRINTS" id="PR00455">
    <property type="entry name" value="HTHTETR"/>
</dbReference>
<evidence type="ECO:0000313" key="9">
    <source>
        <dbReference type="EMBL" id="SET63127.1"/>
    </source>
</evidence>
<evidence type="ECO:0000256" key="4">
    <source>
        <dbReference type="ARBA" id="ARBA00023125"/>
    </source>
</evidence>
<organism evidence="8 11">
    <name type="scientific">Myxococcus fulvus</name>
    <dbReference type="NCBI Taxonomy" id="33"/>
    <lineage>
        <taxon>Bacteria</taxon>
        <taxon>Pseudomonadati</taxon>
        <taxon>Myxococcota</taxon>
        <taxon>Myxococcia</taxon>
        <taxon>Myxococcales</taxon>
        <taxon>Cystobacterineae</taxon>
        <taxon>Myxococcaceae</taxon>
        <taxon>Myxococcus</taxon>
    </lineage>
</organism>
<name>A0A511SVK8_MYXFU</name>
<dbReference type="Proteomes" id="UP000183760">
    <property type="component" value="Unassembled WGS sequence"/>
</dbReference>
<accession>A0A511SVK8</accession>
<feature type="domain" description="HTH tetR-type" evidence="7">
    <location>
        <begin position="2"/>
        <end position="62"/>
    </location>
</feature>
<proteinExistence type="predicted"/>
<dbReference type="GO" id="GO:0046677">
    <property type="term" value="P:response to antibiotic"/>
    <property type="evidence" value="ECO:0007669"/>
    <property type="project" value="InterPro"/>
</dbReference>
<dbReference type="Gene3D" id="1.10.357.10">
    <property type="entry name" value="Tetracycline Repressor, domain 2"/>
    <property type="match status" value="1"/>
</dbReference>
<comment type="function">
    <text evidence="1">TetR is the repressor of the tetracycline resistance element; its N-terminal region forms a helix-turn-helix structure and binds DNA. Binding of tetracycline to TetR reduces the repressor affinity for the tetracycline resistance gene (tetA) promoter operator sites.</text>
</comment>
<keyword evidence="2" id="KW-0678">Repressor</keyword>
<dbReference type="PRINTS" id="PR00400">
    <property type="entry name" value="TETREPRESSOR"/>
</dbReference>
<dbReference type="RefSeq" id="WP_046716052.1">
    <property type="nucleotide sequence ID" value="NZ_BJXR01000013.1"/>
</dbReference>
<dbReference type="PROSITE" id="PS01081">
    <property type="entry name" value="HTH_TETR_1"/>
    <property type="match status" value="1"/>
</dbReference>
<evidence type="ECO:0000256" key="6">
    <source>
        <dbReference type="PROSITE-ProRule" id="PRU00335"/>
    </source>
</evidence>
<dbReference type="GO" id="GO:0000976">
    <property type="term" value="F:transcription cis-regulatory region binding"/>
    <property type="evidence" value="ECO:0007669"/>
    <property type="project" value="TreeGrafter"/>
</dbReference>
<dbReference type="GO" id="GO:0003700">
    <property type="term" value="F:DNA-binding transcription factor activity"/>
    <property type="evidence" value="ECO:0007669"/>
    <property type="project" value="TreeGrafter"/>
</dbReference>
<dbReference type="PANTHER" id="PTHR30055:SF151">
    <property type="entry name" value="TRANSCRIPTIONAL REGULATORY PROTEIN"/>
    <property type="match status" value="1"/>
</dbReference>
<keyword evidence="10" id="KW-1185">Reference proteome</keyword>
<reference evidence="9 10" key="1">
    <citation type="submission" date="2016-10" db="EMBL/GenBank/DDBJ databases">
        <authorList>
            <person name="Varghese N."/>
            <person name="Submissions S."/>
        </authorList>
    </citation>
    <scope>NUCLEOTIDE SEQUENCE [LARGE SCALE GENOMIC DNA]</scope>
    <source>
        <strain evidence="9 10">DSM 16525</strain>
    </source>
</reference>
<evidence type="ECO:0000259" key="7">
    <source>
        <dbReference type="PROSITE" id="PS50977"/>
    </source>
</evidence>
<evidence type="ECO:0000256" key="5">
    <source>
        <dbReference type="ARBA" id="ARBA00023163"/>
    </source>
</evidence>
<dbReference type="SUPFAM" id="SSF48498">
    <property type="entry name" value="Tetracyclin repressor-like, C-terminal domain"/>
    <property type="match status" value="1"/>
</dbReference>
<dbReference type="AlphaFoldDB" id="A0A511SVK8"/>
<dbReference type="Pfam" id="PF02909">
    <property type="entry name" value="TetR_C_1"/>
    <property type="match status" value="1"/>
</dbReference>
<dbReference type="STRING" id="1334629.MFUL124B02_35940"/>
<feature type="DNA-binding region" description="H-T-H motif" evidence="6">
    <location>
        <begin position="25"/>
        <end position="44"/>
    </location>
</feature>
<dbReference type="InterPro" id="IPR009057">
    <property type="entry name" value="Homeodomain-like_sf"/>
</dbReference>
<comment type="caution">
    <text evidence="8">The sequence shown here is derived from an EMBL/GenBank/DDBJ whole genome shotgun (WGS) entry which is preliminary data.</text>
</comment>
<dbReference type="InterPro" id="IPR003012">
    <property type="entry name" value="Tet_transcr_reg_TetR"/>
</dbReference>
<dbReference type="InterPro" id="IPR001647">
    <property type="entry name" value="HTH_TetR"/>
</dbReference>
<protein>
    <submittedName>
        <fullName evidence="8">TetR family transcriptional regulator</fullName>
    </submittedName>
    <submittedName>
        <fullName evidence="9">Transcriptional regulator, TetR family</fullName>
    </submittedName>
</protein>
<dbReference type="InterPro" id="IPR036271">
    <property type="entry name" value="Tet_transcr_reg_TetR-rel_C_sf"/>
</dbReference>
<evidence type="ECO:0000256" key="1">
    <source>
        <dbReference type="ARBA" id="ARBA00002856"/>
    </source>
</evidence>
<evidence type="ECO:0000256" key="3">
    <source>
        <dbReference type="ARBA" id="ARBA00023015"/>
    </source>
</evidence>
<dbReference type="GO" id="GO:0045892">
    <property type="term" value="P:negative regulation of DNA-templated transcription"/>
    <property type="evidence" value="ECO:0007669"/>
    <property type="project" value="InterPro"/>
</dbReference>
<keyword evidence="3" id="KW-0805">Transcription regulation</keyword>
<dbReference type="OrthoDB" id="5293507at2"/>
<evidence type="ECO:0000313" key="11">
    <source>
        <dbReference type="Proteomes" id="UP000321514"/>
    </source>
</evidence>
<dbReference type="EMBL" id="FOIB01000002">
    <property type="protein sequence ID" value="SET63127.1"/>
    <property type="molecule type" value="Genomic_DNA"/>
</dbReference>
<dbReference type="InterPro" id="IPR023772">
    <property type="entry name" value="DNA-bd_HTH_TetR-type_CS"/>
</dbReference>
<sequence length="210" mass="23146">MRIQKEQVVQAAWALVDEVGVEGMTMRSLAQALSIQAPSLYWHFPSKQSLLETMADALLSDVAVERPTGKSWEAVVKAVAGELRRAFLSHRDAARVFAGTVVASENTFRVSEWLMEALTQAGLSSKEAGWTTFTLLDYVLGFTIEEQSLGTRDAQVPPVAEQMRALASPRFPHVARAVEALVDPDFDARFMFGLELLLAGVRARKPSRAR</sequence>
<keyword evidence="4 6" id="KW-0238">DNA-binding</keyword>
<gene>
    <name evidence="8" type="ORF">MFU01_09710</name>
    <name evidence="9" type="ORF">SAMN05443572_102948</name>
</gene>
<dbReference type="SUPFAM" id="SSF46689">
    <property type="entry name" value="Homeodomain-like"/>
    <property type="match status" value="1"/>
</dbReference>
<dbReference type="PROSITE" id="PS50977">
    <property type="entry name" value="HTH_TETR_2"/>
    <property type="match status" value="1"/>
</dbReference>
<dbReference type="Pfam" id="PF00440">
    <property type="entry name" value="TetR_N"/>
    <property type="match status" value="1"/>
</dbReference>